<dbReference type="AlphaFoldDB" id="A0AAV5IS94"/>
<name>A0AAV5IS94_9ROSI</name>
<organism evidence="2 3">
    <name type="scientific">Rubroshorea leprosula</name>
    <dbReference type="NCBI Taxonomy" id="152421"/>
    <lineage>
        <taxon>Eukaryota</taxon>
        <taxon>Viridiplantae</taxon>
        <taxon>Streptophyta</taxon>
        <taxon>Embryophyta</taxon>
        <taxon>Tracheophyta</taxon>
        <taxon>Spermatophyta</taxon>
        <taxon>Magnoliopsida</taxon>
        <taxon>eudicotyledons</taxon>
        <taxon>Gunneridae</taxon>
        <taxon>Pentapetalae</taxon>
        <taxon>rosids</taxon>
        <taxon>malvids</taxon>
        <taxon>Malvales</taxon>
        <taxon>Dipterocarpaceae</taxon>
        <taxon>Rubroshorea</taxon>
    </lineage>
</organism>
<keyword evidence="3" id="KW-1185">Reference proteome</keyword>
<accession>A0AAV5IS94</accession>
<dbReference type="Proteomes" id="UP001054252">
    <property type="component" value="Unassembled WGS sequence"/>
</dbReference>
<evidence type="ECO:0000256" key="1">
    <source>
        <dbReference type="SAM" id="MobiDB-lite"/>
    </source>
</evidence>
<dbReference type="EMBL" id="BPVZ01000016">
    <property type="protein sequence ID" value="GKV01138.1"/>
    <property type="molecule type" value="Genomic_DNA"/>
</dbReference>
<reference evidence="2 3" key="1">
    <citation type="journal article" date="2021" name="Commun. Biol.">
        <title>The genome of Shorea leprosula (Dipterocarpaceae) highlights the ecological relevance of drought in aseasonal tropical rainforests.</title>
        <authorList>
            <person name="Ng K.K.S."/>
            <person name="Kobayashi M.J."/>
            <person name="Fawcett J.A."/>
            <person name="Hatakeyama M."/>
            <person name="Paape T."/>
            <person name="Ng C.H."/>
            <person name="Ang C.C."/>
            <person name="Tnah L.H."/>
            <person name="Lee C.T."/>
            <person name="Nishiyama T."/>
            <person name="Sese J."/>
            <person name="O'Brien M.J."/>
            <person name="Copetti D."/>
            <person name="Mohd Noor M.I."/>
            <person name="Ong R.C."/>
            <person name="Putra M."/>
            <person name="Sireger I.Z."/>
            <person name="Indrioko S."/>
            <person name="Kosugi Y."/>
            <person name="Izuno A."/>
            <person name="Isagi Y."/>
            <person name="Lee S.L."/>
            <person name="Shimizu K.K."/>
        </authorList>
    </citation>
    <scope>NUCLEOTIDE SEQUENCE [LARGE SCALE GENOMIC DNA]</scope>
    <source>
        <strain evidence="2">214</strain>
    </source>
</reference>
<comment type="caution">
    <text evidence="2">The sequence shown here is derived from an EMBL/GenBank/DDBJ whole genome shotgun (WGS) entry which is preliminary data.</text>
</comment>
<proteinExistence type="predicted"/>
<evidence type="ECO:0000313" key="3">
    <source>
        <dbReference type="Proteomes" id="UP001054252"/>
    </source>
</evidence>
<sequence length="47" mass="5187">MSHDRGLCGLRGNHGFHEKSKLGSPMRTHHRNLHGTRCGFFGKPSSG</sequence>
<protein>
    <submittedName>
        <fullName evidence="2">Uncharacterized protein</fullName>
    </submittedName>
</protein>
<evidence type="ECO:0000313" key="2">
    <source>
        <dbReference type="EMBL" id="GKV01138.1"/>
    </source>
</evidence>
<gene>
    <name evidence="2" type="ORF">SLEP1_g13717</name>
</gene>
<feature type="region of interest" description="Disordered" evidence="1">
    <location>
        <begin position="1"/>
        <end position="47"/>
    </location>
</feature>